<evidence type="ECO:0000256" key="5">
    <source>
        <dbReference type="ARBA" id="ARBA00022989"/>
    </source>
</evidence>
<reference evidence="9" key="1">
    <citation type="journal article" date="2014" name="Genome Biol.">
        <title>Genome analysis of a major urban malaria vector mosquito, Anopheles stephensi.</title>
        <authorList>
            <person name="Jiang X."/>
            <person name="Peery A."/>
            <person name="Hall A.B."/>
            <person name="Sharma A."/>
            <person name="Chen X.G."/>
            <person name="Waterhouse R.M."/>
            <person name="Komissarov A."/>
            <person name="Riehle M.M."/>
            <person name="Shouche Y."/>
            <person name="Sharakhova M.V."/>
            <person name="Lawson D."/>
            <person name="Pakpour N."/>
            <person name="Arensburger P."/>
            <person name="Davidson V.L."/>
            <person name="Eiglmeier K."/>
            <person name="Emrich S."/>
            <person name="George P."/>
            <person name="Kennedy R.C."/>
            <person name="Mane S.P."/>
            <person name="Maslen G."/>
            <person name="Oringanje C."/>
            <person name="Qi Y."/>
            <person name="Settlage R."/>
            <person name="Tojo M."/>
            <person name="Tubio J.M."/>
            <person name="Unger M.F."/>
            <person name="Wang B."/>
            <person name="Vernick K.D."/>
            <person name="Ribeiro J.M."/>
            <person name="James A.A."/>
            <person name="Michel K."/>
            <person name="Riehle M.A."/>
            <person name="Luckhart S."/>
            <person name="Sharakhov I.V."/>
            <person name="Tu Z."/>
        </authorList>
    </citation>
    <scope>NUCLEOTIDE SEQUENCE [LARGE SCALE GENOMIC DNA]</scope>
    <source>
        <strain evidence="9">Indian</strain>
    </source>
</reference>
<evidence type="ECO:0000259" key="7">
    <source>
        <dbReference type="Pfam" id="PF03188"/>
    </source>
</evidence>
<evidence type="ECO:0000256" key="3">
    <source>
        <dbReference type="ARBA" id="ARBA00022692"/>
    </source>
</evidence>
<dbReference type="Gene3D" id="1.20.120.1770">
    <property type="match status" value="1"/>
</dbReference>
<evidence type="ECO:0000313" key="9">
    <source>
        <dbReference type="Proteomes" id="UP000076408"/>
    </source>
</evidence>
<protein>
    <recommendedName>
        <fullName evidence="7">Cytochrome b561 domain-containing protein</fullName>
    </recommendedName>
</protein>
<dbReference type="Pfam" id="PF03188">
    <property type="entry name" value="Cytochrom_B561"/>
    <property type="match status" value="1"/>
</dbReference>
<dbReference type="EnsemblMetazoa" id="ASTEI03973-RA">
    <property type="protein sequence ID" value="ASTEI03973-PA"/>
    <property type="gene ID" value="ASTEI03973"/>
</dbReference>
<dbReference type="GO" id="GO:0016020">
    <property type="term" value="C:membrane"/>
    <property type="evidence" value="ECO:0007669"/>
    <property type="project" value="UniProtKB-SubCell"/>
</dbReference>
<keyword evidence="6" id="KW-0472">Membrane</keyword>
<keyword evidence="5" id="KW-1133">Transmembrane helix</keyword>
<keyword evidence="4" id="KW-0249">Electron transport</keyword>
<reference evidence="8" key="2">
    <citation type="submission" date="2020-05" db="UniProtKB">
        <authorList>
            <consortium name="EnsemblMetazoa"/>
        </authorList>
    </citation>
    <scope>IDENTIFICATION</scope>
    <source>
        <strain evidence="8">Indian</strain>
    </source>
</reference>
<evidence type="ECO:0000256" key="2">
    <source>
        <dbReference type="ARBA" id="ARBA00022448"/>
    </source>
</evidence>
<keyword evidence="2" id="KW-0813">Transport</keyword>
<dbReference type="InterPro" id="IPR006593">
    <property type="entry name" value="Cyt_b561/ferric_Rdtase_TM"/>
</dbReference>
<keyword evidence="3" id="KW-0812">Transmembrane</keyword>
<dbReference type="VEuPathDB" id="VectorBase:ASTEI03973"/>
<proteinExistence type="predicted"/>
<dbReference type="AlphaFoldDB" id="A0A182Y687"/>
<feature type="domain" description="Cytochrome b561" evidence="7">
    <location>
        <begin position="47"/>
        <end position="127"/>
    </location>
</feature>
<accession>A0A182Y687</accession>
<evidence type="ECO:0000256" key="6">
    <source>
        <dbReference type="ARBA" id="ARBA00023136"/>
    </source>
</evidence>
<organism evidence="8 9">
    <name type="scientific">Anopheles stephensi</name>
    <name type="common">Indo-Pakistan malaria mosquito</name>
    <dbReference type="NCBI Taxonomy" id="30069"/>
    <lineage>
        <taxon>Eukaryota</taxon>
        <taxon>Metazoa</taxon>
        <taxon>Ecdysozoa</taxon>
        <taxon>Arthropoda</taxon>
        <taxon>Hexapoda</taxon>
        <taxon>Insecta</taxon>
        <taxon>Pterygota</taxon>
        <taxon>Neoptera</taxon>
        <taxon>Endopterygota</taxon>
        <taxon>Diptera</taxon>
        <taxon>Nematocera</taxon>
        <taxon>Culicoidea</taxon>
        <taxon>Culicidae</taxon>
        <taxon>Anophelinae</taxon>
        <taxon>Anopheles</taxon>
    </lineage>
</organism>
<name>A0A182Y687_ANOST</name>
<dbReference type="Proteomes" id="UP000076408">
    <property type="component" value="Unassembled WGS sequence"/>
</dbReference>
<sequence>MDSLYTWHVLLTGIGEYRYYVGSKLFSGLLRAPLLDEPYTGCCSPSQYINREMKHKHHVVSVHSAVGLASVVLVGVGLVSGLVALYGRELRSCLSPLWLYRWHRAVGVVAFSTGLVSLTIAYDKHIFADIFSAEMRIFAKIVTAITGLISLFGTLRKTHTYLSDSCNTR</sequence>
<evidence type="ECO:0000313" key="8">
    <source>
        <dbReference type="EnsemblMetazoa" id="ASTEI03973-PA"/>
    </source>
</evidence>
<dbReference type="VEuPathDB" id="VectorBase:ASTE007673"/>
<evidence type="ECO:0000256" key="1">
    <source>
        <dbReference type="ARBA" id="ARBA00004370"/>
    </source>
</evidence>
<keyword evidence="9" id="KW-1185">Reference proteome</keyword>
<evidence type="ECO:0000256" key="4">
    <source>
        <dbReference type="ARBA" id="ARBA00022982"/>
    </source>
</evidence>
<dbReference type="STRING" id="30069.A0A182Y687"/>
<comment type="subcellular location">
    <subcellularLocation>
        <location evidence="1">Membrane</location>
    </subcellularLocation>
</comment>